<keyword evidence="2" id="KW-1185">Reference proteome</keyword>
<comment type="caution">
    <text evidence="1">The sequence shown here is derived from an EMBL/GenBank/DDBJ whole genome shotgun (WGS) entry which is preliminary data.</text>
</comment>
<proteinExistence type="predicted"/>
<protein>
    <submittedName>
        <fullName evidence="1">DUF1878 family protein</fullName>
    </submittedName>
</protein>
<dbReference type="InterPro" id="IPR015058">
    <property type="entry name" value="DUF1878"/>
</dbReference>
<dbReference type="EMBL" id="WKKF01000001">
    <property type="protein sequence ID" value="MRX52592.1"/>
    <property type="molecule type" value="Genomic_DNA"/>
</dbReference>
<dbReference type="Proteomes" id="UP000441585">
    <property type="component" value="Unassembled WGS sequence"/>
</dbReference>
<evidence type="ECO:0000313" key="2">
    <source>
        <dbReference type="Proteomes" id="UP000441585"/>
    </source>
</evidence>
<organism evidence="1 2">
    <name type="scientific">Metabacillus idriensis</name>
    <dbReference type="NCBI Taxonomy" id="324768"/>
    <lineage>
        <taxon>Bacteria</taxon>
        <taxon>Bacillati</taxon>
        <taxon>Bacillota</taxon>
        <taxon>Bacilli</taxon>
        <taxon>Bacillales</taxon>
        <taxon>Bacillaceae</taxon>
        <taxon>Metabacillus</taxon>
    </lineage>
</organism>
<evidence type="ECO:0000313" key="1">
    <source>
        <dbReference type="EMBL" id="MRX52592.1"/>
    </source>
</evidence>
<accession>A0A6I2M5D0</accession>
<dbReference type="RefSeq" id="WP_070879399.1">
    <property type="nucleotide sequence ID" value="NZ_CAJFZX010000002.1"/>
</dbReference>
<name>A0A6I2M5D0_9BACI</name>
<dbReference type="AlphaFoldDB" id="A0A6I2M5D0"/>
<dbReference type="Gene3D" id="1.10.3750.10">
    <property type="entry name" value="YhaI-like"/>
    <property type="match status" value="1"/>
</dbReference>
<dbReference type="SUPFAM" id="SSF109915">
    <property type="entry name" value="Hypothetical protein YhaI"/>
    <property type="match status" value="1"/>
</dbReference>
<dbReference type="InterPro" id="IPR035945">
    <property type="entry name" value="YhaI-like_sf"/>
</dbReference>
<reference evidence="1 2" key="1">
    <citation type="submission" date="2019-11" db="EMBL/GenBank/DDBJ databases">
        <title>Bacillus idriensis genome.</title>
        <authorList>
            <person name="Konopka E.N."/>
            <person name="Newman J.D."/>
        </authorList>
    </citation>
    <scope>NUCLEOTIDE SEQUENCE [LARGE SCALE GENOMIC DNA]</scope>
    <source>
        <strain evidence="1 2">DSM 19097</strain>
    </source>
</reference>
<gene>
    <name evidence="1" type="ORF">GJU41_01295</name>
</gene>
<sequence>MESLEKRIANLEYYQRLLVKMADADQYPFYLSVMNTGLSAEEIEDIHRICAELEKMLAEQKEQGLLDYMSLLTLFAGQLNHKLPVNDTILALHKQGMYVPLMTEFKKIIRK</sequence>
<dbReference type="Pfam" id="PF08963">
    <property type="entry name" value="DUF1878"/>
    <property type="match status" value="1"/>
</dbReference>